<evidence type="ECO:0000256" key="5">
    <source>
        <dbReference type="ARBA" id="ARBA00022840"/>
    </source>
</evidence>
<organism evidence="13 14">
    <name type="scientific">Holothuria leucospilota</name>
    <name type="common">Black long sea cucumber</name>
    <name type="synonym">Mertensiothuria leucospilota</name>
    <dbReference type="NCBI Taxonomy" id="206669"/>
    <lineage>
        <taxon>Eukaryota</taxon>
        <taxon>Metazoa</taxon>
        <taxon>Echinodermata</taxon>
        <taxon>Eleutherozoa</taxon>
        <taxon>Echinozoa</taxon>
        <taxon>Holothuroidea</taxon>
        <taxon>Aspidochirotacea</taxon>
        <taxon>Aspidochirotida</taxon>
        <taxon>Holothuriidae</taxon>
        <taxon>Holothuria</taxon>
    </lineage>
</organism>
<feature type="short sequence motif" description="Q motif" evidence="8">
    <location>
        <begin position="391"/>
        <end position="419"/>
    </location>
</feature>
<name>A0A9Q1BVA6_HOLLE</name>
<dbReference type="GO" id="GO:0003724">
    <property type="term" value="F:RNA helicase activity"/>
    <property type="evidence" value="ECO:0007669"/>
    <property type="project" value="UniProtKB-EC"/>
</dbReference>
<evidence type="ECO:0000256" key="8">
    <source>
        <dbReference type="PROSITE-ProRule" id="PRU00552"/>
    </source>
</evidence>
<dbReference type="SUPFAM" id="SSF52540">
    <property type="entry name" value="P-loop containing nucleoside triphosphate hydrolases"/>
    <property type="match status" value="1"/>
</dbReference>
<dbReference type="Proteomes" id="UP001152320">
    <property type="component" value="Chromosome 11"/>
</dbReference>
<evidence type="ECO:0000313" key="14">
    <source>
        <dbReference type="Proteomes" id="UP001152320"/>
    </source>
</evidence>
<dbReference type="GO" id="GO:0016787">
    <property type="term" value="F:hydrolase activity"/>
    <property type="evidence" value="ECO:0007669"/>
    <property type="project" value="UniProtKB-KW"/>
</dbReference>
<evidence type="ECO:0000259" key="12">
    <source>
        <dbReference type="PROSITE" id="PS51195"/>
    </source>
</evidence>
<keyword evidence="5" id="KW-0067">ATP-binding</keyword>
<dbReference type="Pfam" id="PF00013">
    <property type="entry name" value="KH_1"/>
    <property type="match status" value="2"/>
</dbReference>
<dbReference type="PROSITE" id="PS51194">
    <property type="entry name" value="HELICASE_CTER"/>
    <property type="match status" value="1"/>
</dbReference>
<evidence type="ECO:0000256" key="7">
    <source>
        <dbReference type="PROSITE-ProRule" id="PRU00117"/>
    </source>
</evidence>
<feature type="compositionally biased region" description="Gly residues" evidence="9">
    <location>
        <begin position="812"/>
        <end position="826"/>
    </location>
</feature>
<keyword evidence="4 13" id="KW-0347">Helicase</keyword>
<proteinExistence type="predicted"/>
<dbReference type="PROSITE" id="PS51192">
    <property type="entry name" value="HELICASE_ATP_BIND_1"/>
    <property type="match status" value="1"/>
</dbReference>
<sequence>MEEDWDLEIELGDKFQQQVTVQTQPQYGGSGTANHFHERNPSQVYDYESRNKSQWNKNGPQTNSWRGNNSSKNPRSFQSGRGRGRGFRLINDDMSGQGTRRNYDGGSNFQSEGSWRRTAESTNDAESNSTSGSVVMQVPSQMVGKVIGKQGSKIRELQDTSGATIQVARNSGGEETDITISGTPDAIESAKQLISDLTAPRDYYQSNDYNSSGTNRGYSSNTSTDWREGGGQPGEITDQMSISNKMINKLSGRNEFRVKEIQEKSGAKVKVWLQYSDGYETTVEITGRKDEVARAKELINGLLDPSLGVTGLSAEPPQINWGEIIKASKERESTRWKGAVPIVKDFYKENPRIARMTPEEVAIAREKLGVSVKDDAKEGTEPRTIPNPIETFEDAFEHYPEILREMRKQKFEKPSPIQAQGWPVALKGYDLIGIAQTGSGKTLAFLLPGLIHTDLQPTPRAKRGGPNVLVLSPTRELALQIETEVKKYSYKGIKCVCVYGGGDRKKQISVVTKGVEIIIATPGRLNDLIQNGFVNVESVTMLVLDEADRMLDMGFEPQIMKILLDVRPDRQTIMTSATWPPGVRRLAEKYMRNPMFVNIGSLDLSACHSVTQLVDIVEEEEKKDRLLEIIHNMGEQDKLLVFVGRKVTAENLTSDMFMLNVNVQCIHGNREQIDREQALDEFKSGFTRILIATDVASRGLDIADITHVLNYDCPNHIEEYVHRVGRTGRAGKTGTSLTFMTRRDWQWAGEIINIMEEAGQEVPDELAEMAERYERAQEKKRMELESFGVRGGNRRGRRGGGSGGSRDTRGWGNSGGGGGGGSWGGGGDRRDNRNGFGGQKGSDRQPRSSGFDWFDG</sequence>
<dbReference type="InterPro" id="IPR004088">
    <property type="entry name" value="KH_dom_type_1"/>
</dbReference>
<dbReference type="SMART" id="SM00490">
    <property type="entry name" value="HELICc"/>
    <property type="match status" value="1"/>
</dbReference>
<keyword evidence="2" id="KW-0547">Nucleotide-binding</keyword>
<feature type="domain" description="DEAD-box RNA helicase Q" evidence="12">
    <location>
        <begin position="391"/>
        <end position="419"/>
    </location>
</feature>
<protein>
    <recommendedName>
        <fullName evidence="1">RNA helicase</fullName>
        <ecNumber evidence="1">3.6.4.13</ecNumber>
    </recommendedName>
</protein>
<evidence type="ECO:0000256" key="3">
    <source>
        <dbReference type="ARBA" id="ARBA00022801"/>
    </source>
</evidence>
<dbReference type="EC" id="3.6.4.13" evidence="1"/>
<dbReference type="EMBL" id="JAIZAY010000011">
    <property type="protein sequence ID" value="KAJ8033397.1"/>
    <property type="molecule type" value="Genomic_DNA"/>
</dbReference>
<evidence type="ECO:0000313" key="13">
    <source>
        <dbReference type="EMBL" id="KAJ8033397.1"/>
    </source>
</evidence>
<reference evidence="13" key="1">
    <citation type="submission" date="2021-10" db="EMBL/GenBank/DDBJ databases">
        <title>Tropical sea cucumber genome reveals ecological adaptation and Cuvierian tubules defense mechanism.</title>
        <authorList>
            <person name="Chen T."/>
        </authorList>
    </citation>
    <scope>NUCLEOTIDE SEQUENCE</scope>
    <source>
        <strain evidence="13">Nanhai2018</strain>
        <tissue evidence="13">Muscle</tissue>
    </source>
</reference>
<feature type="compositionally biased region" description="Polar residues" evidence="9">
    <location>
        <begin position="205"/>
        <end position="224"/>
    </location>
</feature>
<keyword evidence="3" id="KW-0378">Hydrolase</keyword>
<feature type="region of interest" description="Disordered" evidence="9">
    <location>
        <begin position="205"/>
        <end position="238"/>
    </location>
</feature>
<evidence type="ECO:0000256" key="4">
    <source>
        <dbReference type="ARBA" id="ARBA00022806"/>
    </source>
</evidence>
<dbReference type="PROSITE" id="PS50084">
    <property type="entry name" value="KH_TYPE_1"/>
    <property type="match status" value="2"/>
</dbReference>
<dbReference type="InterPro" id="IPR027417">
    <property type="entry name" value="P-loop_NTPase"/>
</dbReference>
<feature type="domain" description="Helicase ATP-binding" evidence="10">
    <location>
        <begin position="422"/>
        <end position="597"/>
    </location>
</feature>
<dbReference type="Pfam" id="PF00270">
    <property type="entry name" value="DEAD"/>
    <property type="match status" value="1"/>
</dbReference>
<dbReference type="Gene3D" id="3.30.1370.10">
    <property type="entry name" value="K Homology domain, type 1"/>
    <property type="match status" value="2"/>
</dbReference>
<feature type="compositionally biased region" description="Polar residues" evidence="9">
    <location>
        <begin position="94"/>
        <end position="113"/>
    </location>
</feature>
<dbReference type="Pfam" id="PF00271">
    <property type="entry name" value="Helicase_C"/>
    <property type="match status" value="1"/>
</dbReference>
<dbReference type="SMART" id="SM00487">
    <property type="entry name" value="DEXDc"/>
    <property type="match status" value="1"/>
</dbReference>
<dbReference type="FunFam" id="3.40.50.300:FF:000079">
    <property type="entry name" value="probable ATP-dependent RNA helicase DDX17"/>
    <property type="match status" value="1"/>
</dbReference>
<dbReference type="AlphaFoldDB" id="A0A9Q1BVA6"/>
<evidence type="ECO:0000259" key="10">
    <source>
        <dbReference type="PROSITE" id="PS51192"/>
    </source>
</evidence>
<dbReference type="InterPro" id="IPR004087">
    <property type="entry name" value="KH_dom"/>
</dbReference>
<keyword evidence="7" id="KW-0694">RNA-binding</keyword>
<feature type="region of interest" description="Disordered" evidence="9">
    <location>
        <begin position="16"/>
        <end position="133"/>
    </location>
</feature>
<comment type="catalytic activity">
    <reaction evidence="6">
        <text>ATP + H2O = ADP + phosphate + H(+)</text>
        <dbReference type="Rhea" id="RHEA:13065"/>
        <dbReference type="ChEBI" id="CHEBI:15377"/>
        <dbReference type="ChEBI" id="CHEBI:15378"/>
        <dbReference type="ChEBI" id="CHEBI:30616"/>
        <dbReference type="ChEBI" id="CHEBI:43474"/>
        <dbReference type="ChEBI" id="CHEBI:456216"/>
        <dbReference type="EC" id="3.6.4.13"/>
    </reaction>
</comment>
<dbReference type="CDD" id="cd17958">
    <property type="entry name" value="DEADc_DDX43_DDX53"/>
    <property type="match status" value="1"/>
</dbReference>
<dbReference type="InterPro" id="IPR000629">
    <property type="entry name" value="RNA-helicase_DEAD-box_CS"/>
</dbReference>
<dbReference type="CDD" id="cd18787">
    <property type="entry name" value="SF2_C_DEAD"/>
    <property type="match status" value="1"/>
</dbReference>
<dbReference type="InterPro" id="IPR014014">
    <property type="entry name" value="RNA_helicase_DEAD_Q_motif"/>
</dbReference>
<dbReference type="OrthoDB" id="196131at2759"/>
<dbReference type="InterPro" id="IPR011545">
    <property type="entry name" value="DEAD/DEAH_box_helicase_dom"/>
</dbReference>
<dbReference type="InterPro" id="IPR014001">
    <property type="entry name" value="Helicase_ATP-bd"/>
</dbReference>
<dbReference type="Gene3D" id="3.40.50.300">
    <property type="entry name" value="P-loop containing nucleotide triphosphate hydrolases"/>
    <property type="match status" value="2"/>
</dbReference>
<evidence type="ECO:0000256" key="2">
    <source>
        <dbReference type="ARBA" id="ARBA00022741"/>
    </source>
</evidence>
<feature type="region of interest" description="Disordered" evidence="9">
    <location>
        <begin position="784"/>
        <end position="856"/>
    </location>
</feature>
<dbReference type="CDD" id="cd00105">
    <property type="entry name" value="KH-I"/>
    <property type="match status" value="1"/>
</dbReference>
<dbReference type="FunFam" id="3.40.50.300:FF:000008">
    <property type="entry name" value="ATP-dependent RNA helicase RhlB"/>
    <property type="match status" value="1"/>
</dbReference>
<evidence type="ECO:0000256" key="9">
    <source>
        <dbReference type="SAM" id="MobiDB-lite"/>
    </source>
</evidence>
<feature type="compositionally biased region" description="Low complexity" evidence="9">
    <location>
        <begin position="16"/>
        <end position="26"/>
    </location>
</feature>
<dbReference type="SUPFAM" id="SSF54791">
    <property type="entry name" value="Eukaryotic type KH-domain (KH-domain type I)"/>
    <property type="match status" value="2"/>
</dbReference>
<gene>
    <name evidence="13" type="ORF">HOLleu_23627</name>
</gene>
<dbReference type="SMART" id="SM00322">
    <property type="entry name" value="KH"/>
    <property type="match status" value="2"/>
</dbReference>
<dbReference type="InterPro" id="IPR036612">
    <property type="entry name" value="KH_dom_type_1_sf"/>
</dbReference>
<dbReference type="PROSITE" id="PS00039">
    <property type="entry name" value="DEAD_ATP_HELICASE"/>
    <property type="match status" value="1"/>
</dbReference>
<feature type="domain" description="Helicase C-terminal" evidence="11">
    <location>
        <begin position="609"/>
        <end position="770"/>
    </location>
</feature>
<dbReference type="GO" id="GO:0005524">
    <property type="term" value="F:ATP binding"/>
    <property type="evidence" value="ECO:0007669"/>
    <property type="project" value="UniProtKB-KW"/>
</dbReference>
<dbReference type="PROSITE" id="PS51195">
    <property type="entry name" value="Q_MOTIF"/>
    <property type="match status" value="1"/>
</dbReference>
<evidence type="ECO:0000256" key="1">
    <source>
        <dbReference type="ARBA" id="ARBA00012552"/>
    </source>
</evidence>
<feature type="compositionally biased region" description="Polar residues" evidence="9">
    <location>
        <begin position="52"/>
        <end position="79"/>
    </location>
</feature>
<dbReference type="PANTHER" id="PTHR47958">
    <property type="entry name" value="ATP-DEPENDENT RNA HELICASE DBP3"/>
    <property type="match status" value="1"/>
</dbReference>
<dbReference type="InterPro" id="IPR001650">
    <property type="entry name" value="Helicase_C-like"/>
</dbReference>
<comment type="caution">
    <text evidence="13">The sequence shown here is derived from an EMBL/GenBank/DDBJ whole genome shotgun (WGS) entry which is preliminary data.</text>
</comment>
<evidence type="ECO:0000259" key="11">
    <source>
        <dbReference type="PROSITE" id="PS51194"/>
    </source>
</evidence>
<accession>A0A9Q1BVA6</accession>
<keyword evidence="14" id="KW-1185">Reference proteome</keyword>
<evidence type="ECO:0000256" key="6">
    <source>
        <dbReference type="ARBA" id="ARBA00047984"/>
    </source>
</evidence>
<feature type="compositionally biased region" description="Polar residues" evidence="9">
    <location>
        <begin position="120"/>
        <end position="133"/>
    </location>
</feature>
<dbReference type="GO" id="GO:0003723">
    <property type="term" value="F:RNA binding"/>
    <property type="evidence" value="ECO:0007669"/>
    <property type="project" value="UniProtKB-UniRule"/>
</dbReference>